<dbReference type="GO" id="GO:0008758">
    <property type="term" value="F:UDP-2,3-diacylglucosamine hydrolase activity"/>
    <property type="evidence" value="ECO:0007669"/>
    <property type="project" value="TreeGrafter"/>
</dbReference>
<name>A0A0G0NI89_9BACT</name>
<dbReference type="InterPro" id="IPR029052">
    <property type="entry name" value="Metallo-depent_PP-like"/>
</dbReference>
<dbReference type="SUPFAM" id="SSF56300">
    <property type="entry name" value="Metallo-dependent phosphatases"/>
    <property type="match status" value="1"/>
</dbReference>
<protein>
    <recommendedName>
        <fullName evidence="6">Calcineurin-like phosphoesterase domain-containing protein</fullName>
    </recommendedName>
</protein>
<evidence type="ECO:0000259" key="6">
    <source>
        <dbReference type="Pfam" id="PF00149"/>
    </source>
</evidence>
<reference evidence="7 8" key="1">
    <citation type="journal article" date="2015" name="Nature">
        <title>rRNA introns, odd ribosomes, and small enigmatic genomes across a large radiation of phyla.</title>
        <authorList>
            <person name="Brown C.T."/>
            <person name="Hug L.A."/>
            <person name="Thomas B.C."/>
            <person name="Sharon I."/>
            <person name="Castelle C.J."/>
            <person name="Singh A."/>
            <person name="Wilkins M.J."/>
            <person name="Williams K.H."/>
            <person name="Banfield J.F."/>
        </authorList>
    </citation>
    <scope>NUCLEOTIDE SEQUENCE [LARGE SCALE GENOMIC DNA]</scope>
</reference>
<evidence type="ECO:0000313" key="8">
    <source>
        <dbReference type="Proteomes" id="UP000034048"/>
    </source>
</evidence>
<dbReference type="GO" id="GO:0046872">
    <property type="term" value="F:metal ion binding"/>
    <property type="evidence" value="ECO:0007669"/>
    <property type="project" value="UniProtKB-KW"/>
</dbReference>
<dbReference type="Pfam" id="PF00149">
    <property type="entry name" value="Metallophos"/>
    <property type="match status" value="1"/>
</dbReference>
<keyword evidence="3" id="KW-0479">Metal-binding</keyword>
<dbReference type="GO" id="GO:0009245">
    <property type="term" value="P:lipid A biosynthetic process"/>
    <property type="evidence" value="ECO:0007669"/>
    <property type="project" value="TreeGrafter"/>
</dbReference>
<dbReference type="GO" id="GO:0016020">
    <property type="term" value="C:membrane"/>
    <property type="evidence" value="ECO:0007669"/>
    <property type="project" value="GOC"/>
</dbReference>
<keyword evidence="2" id="KW-0997">Cell inner membrane</keyword>
<keyword evidence="1" id="KW-1003">Cell membrane</keyword>
<keyword evidence="4" id="KW-0472">Membrane</keyword>
<evidence type="ECO:0000313" key="7">
    <source>
        <dbReference type="EMBL" id="KKR15203.1"/>
    </source>
</evidence>
<keyword evidence="5" id="KW-0464">Manganese</keyword>
<dbReference type="Proteomes" id="UP000034048">
    <property type="component" value="Unassembled WGS sequence"/>
</dbReference>
<sequence>MSNKPKVDTLIVSDIHLGFRFSRANDVLEVLKKFDFDQLILNGDIFDDLNFNRLSAEHWEVLSYLRQLSQSKNVIWIVGNHDGRSETLSHLLGIEFANRYIWWSHGKKFIAIHGHQFDRFMHEDFILSSIAEFFYFKIIRRLESRARGFSRWIRRTNRSWQRNSEEVAKGATRYARLRRAQFIFCGHTHMPWHKKTKKVEYYNSGCWIEYPAHYITIKGTQIKINEVK</sequence>
<dbReference type="InterPro" id="IPR004843">
    <property type="entry name" value="Calcineurin-like_PHP"/>
</dbReference>
<dbReference type="AlphaFoldDB" id="A0A0G0NI89"/>
<organism evidence="7 8">
    <name type="scientific">Candidatus Falkowbacteria bacterium GW2011_GWA2_39_24</name>
    <dbReference type="NCBI Taxonomy" id="1618634"/>
    <lineage>
        <taxon>Bacteria</taxon>
        <taxon>Candidatus Falkowiibacteriota</taxon>
    </lineage>
</organism>
<feature type="domain" description="Calcineurin-like phosphoesterase" evidence="6">
    <location>
        <begin position="10"/>
        <end position="191"/>
    </location>
</feature>
<evidence type="ECO:0000256" key="4">
    <source>
        <dbReference type="ARBA" id="ARBA00023136"/>
    </source>
</evidence>
<evidence type="ECO:0000256" key="1">
    <source>
        <dbReference type="ARBA" id="ARBA00022475"/>
    </source>
</evidence>
<proteinExistence type="predicted"/>
<dbReference type="PANTHER" id="PTHR34990">
    <property type="entry name" value="UDP-2,3-DIACYLGLUCOSAMINE HYDROLASE-RELATED"/>
    <property type="match status" value="1"/>
</dbReference>
<evidence type="ECO:0000256" key="3">
    <source>
        <dbReference type="ARBA" id="ARBA00022723"/>
    </source>
</evidence>
<dbReference type="EMBL" id="LBWS01000007">
    <property type="protein sequence ID" value="KKR15203.1"/>
    <property type="molecule type" value="Genomic_DNA"/>
</dbReference>
<gene>
    <name evidence="7" type="ORF">UT42_C0007G0019</name>
</gene>
<comment type="caution">
    <text evidence="7">The sequence shown here is derived from an EMBL/GenBank/DDBJ whole genome shotgun (WGS) entry which is preliminary data.</text>
</comment>
<dbReference type="InterPro" id="IPR043461">
    <property type="entry name" value="LpxH-like"/>
</dbReference>
<evidence type="ECO:0000256" key="5">
    <source>
        <dbReference type="ARBA" id="ARBA00023211"/>
    </source>
</evidence>
<evidence type="ECO:0000256" key="2">
    <source>
        <dbReference type="ARBA" id="ARBA00022519"/>
    </source>
</evidence>
<accession>A0A0G0NI89</accession>
<dbReference type="Gene3D" id="3.60.21.10">
    <property type="match status" value="1"/>
</dbReference>
<dbReference type="PANTHER" id="PTHR34990:SF2">
    <property type="entry name" value="BLL8164 PROTEIN"/>
    <property type="match status" value="1"/>
</dbReference>